<dbReference type="Pfam" id="PF10335">
    <property type="entry name" value="DUF294_C"/>
    <property type="match status" value="1"/>
</dbReference>
<dbReference type="CDD" id="cd00038">
    <property type="entry name" value="CAP_ED"/>
    <property type="match status" value="1"/>
</dbReference>
<evidence type="ECO:0000256" key="1">
    <source>
        <dbReference type="ARBA" id="ARBA00022737"/>
    </source>
</evidence>
<dbReference type="InterPro" id="IPR046342">
    <property type="entry name" value="CBS_dom_sf"/>
</dbReference>
<dbReference type="SMART" id="SM00116">
    <property type="entry name" value="CBS"/>
    <property type="match status" value="2"/>
</dbReference>
<dbReference type="InterPro" id="IPR005105">
    <property type="entry name" value="GlnD_Uridyltrans_N"/>
</dbReference>
<dbReference type="Gene3D" id="2.60.120.10">
    <property type="entry name" value="Jelly Rolls"/>
    <property type="match status" value="1"/>
</dbReference>
<reference evidence="4 5" key="1">
    <citation type="journal article" date="2011" name="Int. J. Syst. Evol. Microbiol.">
        <title>Zhongshania antarctica gen. nov., sp. nov. and Zhongshania guokunii sp. nov., gammaproteobacteria respectively isolated from coastal attached (fast) ice and surface seawater of the Antarctic.</title>
        <authorList>
            <person name="Li H.J."/>
            <person name="Zhang X.Y."/>
            <person name="Chen C.X."/>
            <person name="Zhang Y.J."/>
            <person name="Gao Z.M."/>
            <person name="Yu Y."/>
            <person name="Chen X.L."/>
            <person name="Chen B."/>
            <person name="Zhang Y.Z."/>
        </authorList>
    </citation>
    <scope>NUCLEOTIDE SEQUENCE [LARGE SCALE GENOMIC DNA]</scope>
    <source>
        <strain evidence="4 5">R06B22</strain>
    </source>
</reference>
<dbReference type="InterPro" id="IPR014710">
    <property type="entry name" value="RmlC-like_jellyroll"/>
</dbReference>
<dbReference type="Pfam" id="PF00571">
    <property type="entry name" value="CBS"/>
    <property type="match status" value="2"/>
</dbReference>
<protein>
    <submittedName>
        <fullName evidence="4">DUF294 nucleotidyltransferase-like domain-containing protein</fullName>
    </submittedName>
</protein>
<evidence type="ECO:0000256" key="2">
    <source>
        <dbReference type="PROSITE-ProRule" id="PRU00703"/>
    </source>
</evidence>
<dbReference type="CDD" id="cd04587">
    <property type="entry name" value="CBS_pair_CAP-ED_NT_Pol-beta-like_DUF294_assoc"/>
    <property type="match status" value="1"/>
</dbReference>
<dbReference type="InterPro" id="IPR000595">
    <property type="entry name" value="cNMP-bd_dom"/>
</dbReference>
<feature type="domain" description="CBS" evidence="3">
    <location>
        <begin position="221"/>
        <end position="277"/>
    </location>
</feature>
<dbReference type="Proteomes" id="UP001557484">
    <property type="component" value="Unassembled WGS sequence"/>
</dbReference>
<keyword evidence="5" id="KW-1185">Reference proteome</keyword>
<dbReference type="PANTHER" id="PTHR48108:SF31">
    <property type="entry name" value="CBS DOMAIN AND CYCLIC NUCLEOTIDE-REGULATED NUCLEOTIDYLTRANSFERASE"/>
    <property type="match status" value="1"/>
</dbReference>
<proteinExistence type="predicted"/>
<dbReference type="Gene3D" id="3.10.580.10">
    <property type="entry name" value="CBS-domain"/>
    <property type="match status" value="1"/>
</dbReference>
<dbReference type="RefSeq" id="WP_368376784.1">
    <property type="nucleotide sequence ID" value="NZ_JBFRYB010000001.1"/>
</dbReference>
<dbReference type="EMBL" id="JBFRYB010000001">
    <property type="protein sequence ID" value="MEX1666711.1"/>
    <property type="molecule type" value="Genomic_DNA"/>
</dbReference>
<feature type="domain" description="CBS" evidence="3">
    <location>
        <begin position="157"/>
        <end position="212"/>
    </location>
</feature>
<organism evidence="4 5">
    <name type="scientific">Zhongshania arctica</name>
    <dbReference type="NCBI Taxonomy" id="3238302"/>
    <lineage>
        <taxon>Bacteria</taxon>
        <taxon>Pseudomonadati</taxon>
        <taxon>Pseudomonadota</taxon>
        <taxon>Gammaproteobacteria</taxon>
        <taxon>Cellvibrionales</taxon>
        <taxon>Spongiibacteraceae</taxon>
        <taxon>Zhongshania</taxon>
    </lineage>
</organism>
<keyword evidence="1" id="KW-0677">Repeat</keyword>
<dbReference type="SUPFAM" id="SSF54631">
    <property type="entry name" value="CBS-domain pair"/>
    <property type="match status" value="1"/>
</dbReference>
<dbReference type="Pfam" id="PF03445">
    <property type="entry name" value="DUF294"/>
    <property type="match status" value="1"/>
</dbReference>
<evidence type="ECO:0000313" key="4">
    <source>
        <dbReference type="EMBL" id="MEX1666711.1"/>
    </source>
</evidence>
<comment type="caution">
    <text evidence="4">The sequence shown here is derived from an EMBL/GenBank/DDBJ whole genome shotgun (WGS) entry which is preliminary data.</text>
</comment>
<dbReference type="InterPro" id="IPR018821">
    <property type="entry name" value="DUF294_put_nucleoTrafse_sb-bd"/>
</dbReference>
<dbReference type="InterPro" id="IPR000644">
    <property type="entry name" value="CBS_dom"/>
</dbReference>
<dbReference type="CDD" id="cd05401">
    <property type="entry name" value="NT_GlnE_GlnD_like"/>
    <property type="match status" value="1"/>
</dbReference>
<name>A0ABV3TYK9_9GAMM</name>
<gene>
    <name evidence="4" type="ORF">AB4875_14545</name>
</gene>
<dbReference type="InterPro" id="IPR018490">
    <property type="entry name" value="cNMP-bd_dom_sf"/>
</dbReference>
<evidence type="ECO:0000259" key="3">
    <source>
        <dbReference type="PROSITE" id="PS51371"/>
    </source>
</evidence>
<evidence type="ECO:0000313" key="5">
    <source>
        <dbReference type="Proteomes" id="UP001557484"/>
    </source>
</evidence>
<dbReference type="SUPFAM" id="SSF51206">
    <property type="entry name" value="cAMP-binding domain-like"/>
    <property type="match status" value="1"/>
</dbReference>
<sequence>MNQNLSPETAVIVEFLAQCLLFDELSPEDLENCARNTKVSYFPVKHRFQPDKDGEGLYVLRSGVVDIFDGRGTLLQRVEEGEGFRLKGSRDGSEDSVLRVVEDCLVYRLPEEFYQYLCGHHRQFDRFFEVQASLRLRRAEDHPDAATLLMQPVRDWMSTTLLQVDPQSSIQVVAQQMSDKRVSSALVVESEKLVGIVTDRDLRSRCVAPGLSGALPIHHVMTADPSTVSPAQSLFDCVVMMTRYGIHHLPVAEDGCALGIVTASDISLAREEDPVFFVQRLSRQSDIAGLSLQQKRLPRLFQHWANTGIPANHISHLSNMVSETVTRRLIELAIQKLGPAPVEFCWLSFGSQARGEQLLGGDQDNGLLIADNASDEDMQWFSQLADFVCDGLDACGYIYCPGDVMAKTTEWRQTLSSWMRIVDRWMENPTPDAVMRVSIFFDLRAIWGPDQLARKLQKHMLGHTQRNSIFLAALARNVLQTSPPLGILRRFVVERNGEYRDQLNLKKRGALPVIELVRLRALANGIGAVSTVDRLRELGARKVMVSSDVESLQDAFALISRLRIDLQAKQLAAGEEVNNYCDPRMLSKLSKVNLRDAFKIVHDAQASIRLSYLQGLD</sequence>
<dbReference type="PROSITE" id="PS51371">
    <property type="entry name" value="CBS"/>
    <property type="match status" value="2"/>
</dbReference>
<accession>A0ABV3TYK9</accession>
<dbReference type="InterPro" id="IPR051462">
    <property type="entry name" value="CBS_domain-containing"/>
</dbReference>
<keyword evidence="2" id="KW-0129">CBS domain</keyword>
<dbReference type="PANTHER" id="PTHR48108">
    <property type="entry name" value="CBS DOMAIN-CONTAINING PROTEIN CBSX2, CHLOROPLASTIC"/>
    <property type="match status" value="1"/>
</dbReference>